<dbReference type="AlphaFoldDB" id="A0A8X9AAI8"/>
<keyword evidence="2" id="KW-1185">Reference proteome</keyword>
<evidence type="ECO:0000313" key="2">
    <source>
        <dbReference type="Proteomes" id="UP000298416"/>
    </source>
</evidence>
<comment type="caution">
    <text evidence="1">The sequence shown here is derived from an EMBL/GenBank/DDBJ whole genome shotgun (WGS) entry which is preliminary data.</text>
</comment>
<evidence type="ECO:0000313" key="1">
    <source>
        <dbReference type="EMBL" id="KAG6432719.1"/>
    </source>
</evidence>
<protein>
    <submittedName>
        <fullName evidence="1">Uncharacterized protein</fullName>
    </submittedName>
</protein>
<accession>A0A8X9AAI8</accession>
<reference evidence="1" key="2">
    <citation type="submission" date="2020-08" db="EMBL/GenBank/DDBJ databases">
        <title>Plant Genome Project.</title>
        <authorList>
            <person name="Zhang R.-G."/>
        </authorList>
    </citation>
    <scope>NUCLEOTIDE SEQUENCE</scope>
    <source>
        <strain evidence="1">Huo1</strain>
        <tissue evidence="1">Leaf</tissue>
    </source>
</reference>
<proteinExistence type="predicted"/>
<dbReference type="EMBL" id="PNBA02000002">
    <property type="protein sequence ID" value="KAG6432719.1"/>
    <property type="molecule type" value="Genomic_DNA"/>
</dbReference>
<organism evidence="1">
    <name type="scientific">Salvia splendens</name>
    <name type="common">Scarlet sage</name>
    <dbReference type="NCBI Taxonomy" id="180675"/>
    <lineage>
        <taxon>Eukaryota</taxon>
        <taxon>Viridiplantae</taxon>
        <taxon>Streptophyta</taxon>
        <taxon>Embryophyta</taxon>
        <taxon>Tracheophyta</taxon>
        <taxon>Spermatophyta</taxon>
        <taxon>Magnoliopsida</taxon>
        <taxon>eudicotyledons</taxon>
        <taxon>Gunneridae</taxon>
        <taxon>Pentapetalae</taxon>
        <taxon>asterids</taxon>
        <taxon>lamiids</taxon>
        <taxon>Lamiales</taxon>
        <taxon>Lamiaceae</taxon>
        <taxon>Nepetoideae</taxon>
        <taxon>Mentheae</taxon>
        <taxon>Salviinae</taxon>
        <taxon>Salvia</taxon>
        <taxon>Salvia subgen. Calosphace</taxon>
        <taxon>core Calosphace</taxon>
    </lineage>
</organism>
<name>A0A8X9AAI8_SALSN</name>
<dbReference type="Proteomes" id="UP000298416">
    <property type="component" value="Unassembled WGS sequence"/>
</dbReference>
<sequence>MATVTFVQRKSEIWHAAADATNVGQGFPHALVVVVTNMNQSMHVAKCWAVNLAAQADGDYIDDPEAPGSKDPEASHKYMGQHYEVAEILRIDGRCGLRERADSAHVGADIQDGGRDILTRNRASAVLNQNSAAVGRDQVYKVPNWGFPLGVCVRVVLVLVVGVRRGAWLLPCAHAQPIGSLIGRAKHEYTSMLWLLN</sequence>
<reference evidence="1" key="1">
    <citation type="submission" date="2018-01" db="EMBL/GenBank/DDBJ databases">
        <authorList>
            <person name="Mao J.F."/>
        </authorList>
    </citation>
    <scope>NUCLEOTIDE SEQUENCE</scope>
    <source>
        <strain evidence="1">Huo1</strain>
        <tissue evidence="1">Leaf</tissue>
    </source>
</reference>
<gene>
    <name evidence="1" type="ORF">SASPL_104304</name>
</gene>